<dbReference type="InterPro" id="IPR002213">
    <property type="entry name" value="UDP_glucos_trans"/>
</dbReference>
<organism evidence="6 7">
    <name type="scientific">Saccharopolyspora taberi</name>
    <dbReference type="NCBI Taxonomy" id="60895"/>
    <lineage>
        <taxon>Bacteria</taxon>
        <taxon>Bacillati</taxon>
        <taxon>Actinomycetota</taxon>
        <taxon>Actinomycetes</taxon>
        <taxon>Pseudonocardiales</taxon>
        <taxon>Pseudonocardiaceae</taxon>
        <taxon>Saccharopolyspora</taxon>
    </lineage>
</organism>
<feature type="domain" description="Erythromycin biosynthesis protein CIII-like C-terminal" evidence="4">
    <location>
        <begin position="213"/>
        <end position="355"/>
    </location>
</feature>
<evidence type="ECO:0000256" key="3">
    <source>
        <dbReference type="ARBA" id="ARBA00022679"/>
    </source>
</evidence>
<comment type="similarity">
    <text evidence="1">Belongs to the glycosyltransferase 28 family.</text>
</comment>
<dbReference type="EMBL" id="BAAAUX010000011">
    <property type="protein sequence ID" value="GAA2788859.1"/>
    <property type="molecule type" value="Genomic_DNA"/>
</dbReference>
<sequence length="368" mass="39378">MVPLAWALRCAGHQVLVAAPKPIARYVRAAGLEHVPVGGEANPLDLWQQESGPAGDHAFSGEPWAALAERTVEETVDLVRRWDPQLVISEHSEFSGPIAAALHGVPSVSHHWGLHLSDPLAERLFSGDTGERLRLLRERFGLIEEDVAADITIDLCPASLVCFDNTGWLPMRHIPYGGTGIPQSWLWEPRTRPRVCVSMGTVPIAAGVDGLREVVRGVAGLDVEVVLTGAGSRNATLTDLPGNVRAAGWLPHDQVFPTCDAVIHHGGSGTAMNSLLTGLPQLVLPQMCDQFENAERLVAAGAARTVAFADRSPDAIAQELRLLLADPTHRQCALRIRSEIESMPAPGEVVLALEACAESPLALAPVHS</sequence>
<evidence type="ECO:0000256" key="1">
    <source>
        <dbReference type="ARBA" id="ARBA00006962"/>
    </source>
</evidence>
<dbReference type="CDD" id="cd03784">
    <property type="entry name" value="GT1_Gtf-like"/>
    <property type="match status" value="1"/>
</dbReference>
<dbReference type="InterPro" id="IPR050426">
    <property type="entry name" value="Glycosyltransferase_28"/>
</dbReference>
<dbReference type="Pfam" id="PF06722">
    <property type="entry name" value="EryCIII-like_C"/>
    <property type="match status" value="1"/>
</dbReference>
<dbReference type="SUPFAM" id="SSF53756">
    <property type="entry name" value="UDP-Glycosyltransferase/glycogen phosphorylase"/>
    <property type="match status" value="1"/>
</dbReference>
<comment type="caution">
    <text evidence="6">The sequence shown here is derived from an EMBL/GenBank/DDBJ whole genome shotgun (WGS) entry which is preliminary data.</text>
</comment>
<keyword evidence="3" id="KW-0808">Transferase</keyword>
<gene>
    <name evidence="6" type="ORF">GCM10010470_24380</name>
</gene>
<dbReference type="Pfam" id="PF21036">
    <property type="entry name" value="EryCIII-like_N"/>
    <property type="match status" value="2"/>
</dbReference>
<reference evidence="6 7" key="1">
    <citation type="journal article" date="2019" name="Int. J. Syst. Evol. Microbiol.">
        <title>The Global Catalogue of Microorganisms (GCM) 10K type strain sequencing project: providing services to taxonomists for standard genome sequencing and annotation.</title>
        <authorList>
            <consortium name="The Broad Institute Genomics Platform"/>
            <consortium name="The Broad Institute Genome Sequencing Center for Infectious Disease"/>
            <person name="Wu L."/>
            <person name="Ma J."/>
        </authorList>
    </citation>
    <scope>NUCLEOTIDE SEQUENCE [LARGE SCALE GENOMIC DNA]</scope>
    <source>
        <strain evidence="6 7">JCM 9383</strain>
    </source>
</reference>
<name>A0ABN3VBE4_9PSEU</name>
<evidence type="ECO:0000259" key="5">
    <source>
        <dbReference type="Pfam" id="PF21036"/>
    </source>
</evidence>
<dbReference type="InterPro" id="IPR010610">
    <property type="entry name" value="EryCIII-like_C"/>
</dbReference>
<dbReference type="Proteomes" id="UP001500979">
    <property type="component" value="Unassembled WGS sequence"/>
</dbReference>
<keyword evidence="2" id="KW-0328">Glycosyltransferase</keyword>
<dbReference type="PANTHER" id="PTHR48050">
    <property type="entry name" value="STEROL 3-BETA-GLUCOSYLTRANSFERASE"/>
    <property type="match status" value="1"/>
</dbReference>
<feature type="domain" description="Erythromycin biosynthesis protein CIII-like N-terminal" evidence="5">
    <location>
        <begin position="67"/>
        <end position="200"/>
    </location>
</feature>
<evidence type="ECO:0000256" key="2">
    <source>
        <dbReference type="ARBA" id="ARBA00022676"/>
    </source>
</evidence>
<dbReference type="Gene3D" id="3.40.50.2000">
    <property type="entry name" value="Glycogen Phosphorylase B"/>
    <property type="match status" value="2"/>
</dbReference>
<feature type="domain" description="Erythromycin biosynthesis protein CIII-like N-terminal" evidence="5">
    <location>
        <begin position="6"/>
        <end position="52"/>
    </location>
</feature>
<dbReference type="PANTHER" id="PTHR48050:SF13">
    <property type="entry name" value="STEROL 3-BETA-GLUCOSYLTRANSFERASE UGT80A2"/>
    <property type="match status" value="1"/>
</dbReference>
<accession>A0ABN3VBE4</accession>
<protein>
    <submittedName>
        <fullName evidence="6">DUF1205 domain-containing protein</fullName>
    </submittedName>
</protein>
<proteinExistence type="inferred from homology"/>
<evidence type="ECO:0000259" key="4">
    <source>
        <dbReference type="Pfam" id="PF06722"/>
    </source>
</evidence>
<keyword evidence="7" id="KW-1185">Reference proteome</keyword>
<dbReference type="InterPro" id="IPR048284">
    <property type="entry name" value="EryCIII-like_N"/>
</dbReference>
<evidence type="ECO:0000313" key="6">
    <source>
        <dbReference type="EMBL" id="GAA2788859.1"/>
    </source>
</evidence>
<evidence type="ECO:0000313" key="7">
    <source>
        <dbReference type="Proteomes" id="UP001500979"/>
    </source>
</evidence>